<comment type="caution">
    <text evidence="2">The sequence shown here is derived from an EMBL/GenBank/DDBJ whole genome shotgun (WGS) entry which is preliminary data.</text>
</comment>
<organism evidence="2 3">
    <name type="scientific">Bilophila wadsworthia (strain 3_1_6)</name>
    <dbReference type="NCBI Taxonomy" id="563192"/>
    <lineage>
        <taxon>Bacteria</taxon>
        <taxon>Pseudomonadati</taxon>
        <taxon>Thermodesulfobacteriota</taxon>
        <taxon>Desulfovibrionia</taxon>
        <taxon>Desulfovibrionales</taxon>
        <taxon>Desulfovibrionaceae</taxon>
        <taxon>Bilophila</taxon>
    </lineage>
</organism>
<dbReference type="HOGENOM" id="CLU_007884_4_3_7"/>
<keyword evidence="3" id="KW-1185">Reference proteome</keyword>
<dbReference type="AlphaFoldDB" id="E5YB16"/>
<dbReference type="GO" id="GO:0005737">
    <property type="term" value="C:cytoplasm"/>
    <property type="evidence" value="ECO:0007669"/>
    <property type="project" value="TreeGrafter"/>
</dbReference>
<sequence length="391" mass="41667">MNASFDVVIVGGGVTGAAVGYGLAKRGVKTCLVDAVPTFSRASRANMGLIWCQSKALGCPQFVRWGFASSRAYGKLAAELKELSGIDTGYAPTGGIIPCLGEAELEARAQFIEKLRAETEDGTYPASVLSRKELEGMLPKVPFGPEVSGGIWSDMDGYVDPLHLMFAFRKSFVRLGGTLFAGERVSEVKPSGKGYTVVCGGRTLECGKAVLAAGLGVRKLAAQLGTDIPVFPNKSQVMLLERIPADVLPIPLLGIARTFGGTVMIGAAHENMGMDRRLTPEVLAANAQWAVRVWPELERKRILRFWTGLRVWPKDAYPIYDRIPGHENAFVFAMHSAVSLAAILEQALPDYVMGKPLPPDGAIFGLSRFAGGGSGFQGSAASSPHAEAPNK</sequence>
<protein>
    <recommendedName>
        <fullName evidence="1">FAD dependent oxidoreductase domain-containing protein</fullName>
    </recommendedName>
</protein>
<reference evidence="2 3" key="2">
    <citation type="submission" date="2013-04" db="EMBL/GenBank/DDBJ databases">
        <title>The Genome Sequence of Bilophila wadsworthia 3_1_6.</title>
        <authorList>
            <consortium name="The Broad Institute Genomics Platform"/>
            <person name="Earl A."/>
            <person name="Ward D."/>
            <person name="Feldgarden M."/>
            <person name="Gevers D."/>
            <person name="Sibley C."/>
            <person name="Strauss J."/>
            <person name="Allen-Vercoe E."/>
            <person name="Walker B."/>
            <person name="Young S."/>
            <person name="Zeng Q."/>
            <person name="Gargeya S."/>
            <person name="Fitzgerald M."/>
            <person name="Haas B."/>
            <person name="Abouelleil A."/>
            <person name="Allen A.W."/>
            <person name="Alvarado L."/>
            <person name="Arachchi H.M."/>
            <person name="Berlin A.M."/>
            <person name="Chapman S.B."/>
            <person name="Gainer-Dewar J."/>
            <person name="Goldberg J."/>
            <person name="Griggs A."/>
            <person name="Gujja S."/>
            <person name="Hansen M."/>
            <person name="Howarth C."/>
            <person name="Imamovic A."/>
            <person name="Ireland A."/>
            <person name="Larimer J."/>
            <person name="McCowan C."/>
            <person name="Murphy C."/>
            <person name="Pearson M."/>
            <person name="Poon T.W."/>
            <person name="Priest M."/>
            <person name="Roberts A."/>
            <person name="Saif S."/>
            <person name="Shea T."/>
            <person name="Sisk P."/>
            <person name="Sykes S."/>
            <person name="Wortman J."/>
            <person name="Nusbaum C."/>
            <person name="Birren B."/>
        </authorList>
    </citation>
    <scope>NUCLEOTIDE SEQUENCE [LARGE SCALE GENOMIC DNA]</scope>
    <source>
        <strain evidence="2 3">3_1_6</strain>
    </source>
</reference>
<reference evidence="2 3" key="1">
    <citation type="submission" date="2010-10" db="EMBL/GenBank/DDBJ databases">
        <authorList>
            <consortium name="The Broad Institute Genome Sequencing Platform"/>
            <person name="Ward D."/>
            <person name="Earl A."/>
            <person name="Feldgarden M."/>
            <person name="Young S.K."/>
            <person name="Gargeya S."/>
            <person name="Zeng Q."/>
            <person name="Alvarado L."/>
            <person name="Berlin A."/>
            <person name="Bochicchio J."/>
            <person name="Chapman S.B."/>
            <person name="Chen Z."/>
            <person name="Freedman E."/>
            <person name="Gellesch M."/>
            <person name="Goldberg J."/>
            <person name="Griggs A."/>
            <person name="Gujja S."/>
            <person name="Heilman E."/>
            <person name="Heiman D."/>
            <person name="Howarth C."/>
            <person name="Mehta T."/>
            <person name="Neiman D."/>
            <person name="Pearson M."/>
            <person name="Roberts A."/>
            <person name="Saif S."/>
            <person name="Shea T."/>
            <person name="Shenoy N."/>
            <person name="Sisk P."/>
            <person name="Stolte C."/>
            <person name="Sykes S."/>
            <person name="White J."/>
            <person name="Yandava C."/>
            <person name="Allen-Vercoe E."/>
            <person name="Sibley C."/>
            <person name="Ambrose C.E."/>
            <person name="Strauss J."/>
            <person name="Daigneault M."/>
            <person name="Haas B."/>
            <person name="Nusbaum C."/>
            <person name="Birren B."/>
        </authorList>
    </citation>
    <scope>NUCLEOTIDE SEQUENCE [LARGE SCALE GENOMIC DNA]</scope>
    <source>
        <strain evidence="2 3">3_1_6</strain>
    </source>
</reference>
<dbReference type="PANTHER" id="PTHR13847">
    <property type="entry name" value="SARCOSINE DEHYDROGENASE-RELATED"/>
    <property type="match status" value="1"/>
</dbReference>
<dbReference type="STRING" id="563192.HMPREF0179_03389"/>
<dbReference type="Gene3D" id="3.50.50.60">
    <property type="entry name" value="FAD/NAD(P)-binding domain"/>
    <property type="match status" value="1"/>
</dbReference>
<evidence type="ECO:0000313" key="3">
    <source>
        <dbReference type="Proteomes" id="UP000006034"/>
    </source>
</evidence>
<dbReference type="GeneID" id="78087573"/>
<dbReference type="InterPro" id="IPR036188">
    <property type="entry name" value="FAD/NAD-bd_sf"/>
</dbReference>
<dbReference type="eggNOG" id="COG0665">
    <property type="taxonomic scope" value="Bacteria"/>
</dbReference>
<dbReference type="SUPFAM" id="SSF51905">
    <property type="entry name" value="FAD/NAD(P)-binding domain"/>
    <property type="match status" value="1"/>
</dbReference>
<dbReference type="RefSeq" id="WP_005030155.1">
    <property type="nucleotide sequence ID" value="NZ_KE150241.1"/>
</dbReference>
<dbReference type="Pfam" id="PF01266">
    <property type="entry name" value="DAO"/>
    <property type="match status" value="1"/>
</dbReference>
<name>E5YB16_BILW3</name>
<feature type="domain" description="FAD dependent oxidoreductase" evidence="1">
    <location>
        <begin position="6"/>
        <end position="336"/>
    </location>
</feature>
<dbReference type="SUPFAM" id="SSF54373">
    <property type="entry name" value="FAD-linked reductases, C-terminal domain"/>
    <property type="match status" value="1"/>
</dbReference>
<dbReference type="Gene3D" id="3.30.9.10">
    <property type="entry name" value="D-Amino Acid Oxidase, subunit A, domain 2"/>
    <property type="match status" value="1"/>
</dbReference>
<accession>E5YB16</accession>
<dbReference type="InterPro" id="IPR006076">
    <property type="entry name" value="FAD-dep_OxRdtase"/>
</dbReference>
<gene>
    <name evidence="2" type="ORF">HMPREF0179_03389</name>
</gene>
<dbReference type="OrthoDB" id="5366046at2"/>
<proteinExistence type="predicted"/>
<dbReference type="Proteomes" id="UP000006034">
    <property type="component" value="Unassembled WGS sequence"/>
</dbReference>
<evidence type="ECO:0000313" key="2">
    <source>
        <dbReference type="EMBL" id="EFV42806.1"/>
    </source>
</evidence>
<evidence type="ECO:0000259" key="1">
    <source>
        <dbReference type="Pfam" id="PF01266"/>
    </source>
</evidence>
<dbReference type="EMBL" id="ADCP02000005">
    <property type="protein sequence ID" value="EFV42806.1"/>
    <property type="molecule type" value="Genomic_DNA"/>
</dbReference>